<comment type="caution">
    <text evidence="5">The sequence shown here is derived from an EMBL/GenBank/DDBJ whole genome shotgun (WGS) entry which is preliminary data.</text>
</comment>
<dbReference type="EMBL" id="JBHULH010000001">
    <property type="protein sequence ID" value="MFD2565861.1"/>
    <property type="molecule type" value="Genomic_DNA"/>
</dbReference>
<evidence type="ECO:0000313" key="5">
    <source>
        <dbReference type="EMBL" id="MFD2565861.1"/>
    </source>
</evidence>
<dbReference type="EC" id="2.4.-.-" evidence="5"/>
<evidence type="ECO:0000313" key="6">
    <source>
        <dbReference type="Proteomes" id="UP001597508"/>
    </source>
</evidence>
<evidence type="ECO:0000259" key="3">
    <source>
        <dbReference type="Pfam" id="PF00535"/>
    </source>
</evidence>
<keyword evidence="5" id="KW-0328">Glycosyltransferase</keyword>
<dbReference type="InterPro" id="IPR027791">
    <property type="entry name" value="Galactosyl_T_C"/>
</dbReference>
<sequence>MTNSTSNTDISIVIVNYKSWKHLRNCLLSLRFQNKEFSFQTLVVDNNSSDGKLDVFRTEFPEVEFLENSGNNGFANGCNLGAKHALGKYILFLNPDTIANEEAIGKMWKFAKMNPTVGIVSCEQKKSGGGYEKNKRIFLNFYTLFGLTRALYKSLNKQQLQNKFAEQATVLYPDWVSGSVVFMSKEWIEQVDGWNEDYWMYYEDMDLCKRVEYANGKVALLKDAEIIHDHGGASRLNIKTASITKTEVQISKHVYINNHFRGIGKLVGQLILILNNCIVKLLLAILGVLLFFVPKMRLNVYLFLKLMRHYGSSLLRMSWLSKRSMNIK</sequence>
<organism evidence="5 6">
    <name type="scientific">Pseudotenacibaculum haliotis</name>
    <dbReference type="NCBI Taxonomy" id="1862138"/>
    <lineage>
        <taxon>Bacteria</taxon>
        <taxon>Pseudomonadati</taxon>
        <taxon>Bacteroidota</taxon>
        <taxon>Flavobacteriia</taxon>
        <taxon>Flavobacteriales</taxon>
        <taxon>Flavobacteriaceae</taxon>
        <taxon>Pseudotenacibaculum</taxon>
    </lineage>
</organism>
<dbReference type="CDD" id="cd04186">
    <property type="entry name" value="GT_2_like_c"/>
    <property type="match status" value="1"/>
</dbReference>
<protein>
    <submittedName>
        <fullName evidence="5">Glycosyltransferase family 2 protein</fullName>
        <ecNumber evidence="5">2.4.-.-</ecNumber>
    </submittedName>
</protein>
<proteinExistence type="predicted"/>
<name>A0ABW5LNK2_9FLAO</name>
<dbReference type="PANTHER" id="PTHR43179:SF7">
    <property type="entry name" value="RHAMNOSYLTRANSFERASE WBBL"/>
    <property type="match status" value="1"/>
</dbReference>
<feature type="domain" description="Galactosyltransferase C-terminal" evidence="4">
    <location>
        <begin position="177"/>
        <end position="222"/>
    </location>
</feature>
<reference evidence="6" key="1">
    <citation type="journal article" date="2019" name="Int. J. Syst. Evol. Microbiol.">
        <title>The Global Catalogue of Microorganisms (GCM) 10K type strain sequencing project: providing services to taxonomists for standard genome sequencing and annotation.</title>
        <authorList>
            <consortium name="The Broad Institute Genomics Platform"/>
            <consortium name="The Broad Institute Genome Sequencing Center for Infectious Disease"/>
            <person name="Wu L."/>
            <person name="Ma J."/>
        </authorList>
    </citation>
    <scope>NUCLEOTIDE SEQUENCE [LARGE SCALE GENOMIC DNA]</scope>
    <source>
        <strain evidence="6">KCTC 52127</strain>
    </source>
</reference>
<keyword evidence="6" id="KW-1185">Reference proteome</keyword>
<feature type="transmembrane region" description="Helical" evidence="2">
    <location>
        <begin position="270"/>
        <end position="292"/>
    </location>
</feature>
<keyword evidence="2" id="KW-1133">Transmembrane helix</keyword>
<dbReference type="RefSeq" id="WP_379664586.1">
    <property type="nucleotide sequence ID" value="NZ_JBHULH010000001.1"/>
</dbReference>
<dbReference type="InterPro" id="IPR001173">
    <property type="entry name" value="Glyco_trans_2-like"/>
</dbReference>
<dbReference type="Pfam" id="PF02709">
    <property type="entry name" value="Glyco_transf_7C"/>
    <property type="match status" value="1"/>
</dbReference>
<evidence type="ECO:0000256" key="2">
    <source>
        <dbReference type="SAM" id="Phobius"/>
    </source>
</evidence>
<dbReference type="Proteomes" id="UP001597508">
    <property type="component" value="Unassembled WGS sequence"/>
</dbReference>
<keyword evidence="2" id="KW-0812">Transmembrane</keyword>
<keyword evidence="2" id="KW-0472">Membrane</keyword>
<evidence type="ECO:0000256" key="1">
    <source>
        <dbReference type="ARBA" id="ARBA00022679"/>
    </source>
</evidence>
<dbReference type="Gene3D" id="3.90.550.10">
    <property type="entry name" value="Spore Coat Polysaccharide Biosynthesis Protein SpsA, Chain A"/>
    <property type="match status" value="1"/>
</dbReference>
<keyword evidence="1 5" id="KW-0808">Transferase</keyword>
<evidence type="ECO:0000259" key="4">
    <source>
        <dbReference type="Pfam" id="PF02709"/>
    </source>
</evidence>
<dbReference type="SUPFAM" id="SSF53448">
    <property type="entry name" value="Nucleotide-diphospho-sugar transferases"/>
    <property type="match status" value="1"/>
</dbReference>
<dbReference type="PANTHER" id="PTHR43179">
    <property type="entry name" value="RHAMNOSYLTRANSFERASE WBBL"/>
    <property type="match status" value="1"/>
</dbReference>
<accession>A0ABW5LNK2</accession>
<feature type="domain" description="Glycosyltransferase 2-like" evidence="3">
    <location>
        <begin position="11"/>
        <end position="147"/>
    </location>
</feature>
<dbReference type="GO" id="GO:0016757">
    <property type="term" value="F:glycosyltransferase activity"/>
    <property type="evidence" value="ECO:0007669"/>
    <property type="project" value="UniProtKB-KW"/>
</dbReference>
<dbReference type="Pfam" id="PF00535">
    <property type="entry name" value="Glycos_transf_2"/>
    <property type="match status" value="1"/>
</dbReference>
<dbReference type="InterPro" id="IPR029044">
    <property type="entry name" value="Nucleotide-diphossugar_trans"/>
</dbReference>
<gene>
    <name evidence="5" type="ORF">ACFSRZ_00680</name>
</gene>